<dbReference type="Proteomes" id="UP001166571">
    <property type="component" value="Unassembled WGS sequence"/>
</dbReference>
<dbReference type="InterPro" id="IPR005119">
    <property type="entry name" value="LysR_subst-bd"/>
</dbReference>
<dbReference type="Pfam" id="PF03466">
    <property type="entry name" value="LysR_substrate"/>
    <property type="match status" value="1"/>
</dbReference>
<feature type="domain" description="HTH lysR-type" evidence="6">
    <location>
        <begin position="1"/>
        <end position="60"/>
    </location>
</feature>
<keyword evidence="4" id="KW-0804">Transcription</keyword>
<keyword evidence="3" id="KW-0238">DNA-binding</keyword>
<accession>A0ABS7MGA4</accession>
<evidence type="ECO:0000256" key="1">
    <source>
        <dbReference type="ARBA" id="ARBA00009437"/>
    </source>
</evidence>
<feature type="region of interest" description="Disordered" evidence="5">
    <location>
        <begin position="297"/>
        <end position="328"/>
    </location>
</feature>
<evidence type="ECO:0000256" key="2">
    <source>
        <dbReference type="ARBA" id="ARBA00023015"/>
    </source>
</evidence>
<dbReference type="InterPro" id="IPR036390">
    <property type="entry name" value="WH_DNA-bd_sf"/>
</dbReference>
<dbReference type="PANTHER" id="PTHR30126:SF40">
    <property type="entry name" value="HTH-TYPE TRANSCRIPTIONAL REGULATOR GLTR"/>
    <property type="match status" value="1"/>
</dbReference>
<reference evidence="7" key="1">
    <citation type="submission" date="2021-08" db="EMBL/GenBank/DDBJ databases">
        <title>Sphingopyxis panaciterrulae sp. nov., isolated from the surface water of the Yellow Sea.</title>
        <authorList>
            <person name="Gao Z."/>
            <person name="Zhang D."/>
            <person name="Zhang A."/>
        </authorList>
    </citation>
    <scope>NUCLEOTIDE SEQUENCE</scope>
    <source>
        <strain evidence="7">XHP0097</strain>
    </source>
</reference>
<evidence type="ECO:0000256" key="5">
    <source>
        <dbReference type="SAM" id="MobiDB-lite"/>
    </source>
</evidence>
<feature type="compositionally biased region" description="Polar residues" evidence="5">
    <location>
        <begin position="315"/>
        <end position="328"/>
    </location>
</feature>
<dbReference type="EMBL" id="JAILXK010000002">
    <property type="protein sequence ID" value="MBY4638040.1"/>
    <property type="molecule type" value="Genomic_DNA"/>
</dbReference>
<comment type="caution">
    <text evidence="7">The sequence shown here is derived from an EMBL/GenBank/DDBJ whole genome shotgun (WGS) entry which is preliminary data.</text>
</comment>
<comment type="similarity">
    <text evidence="1">Belongs to the LysR transcriptional regulatory family.</text>
</comment>
<dbReference type="SUPFAM" id="SSF53850">
    <property type="entry name" value="Periplasmic binding protein-like II"/>
    <property type="match status" value="1"/>
</dbReference>
<keyword evidence="2" id="KW-0805">Transcription regulation</keyword>
<evidence type="ECO:0000259" key="6">
    <source>
        <dbReference type="PROSITE" id="PS50931"/>
    </source>
</evidence>
<evidence type="ECO:0000256" key="3">
    <source>
        <dbReference type="ARBA" id="ARBA00023125"/>
    </source>
</evidence>
<dbReference type="InterPro" id="IPR000847">
    <property type="entry name" value="LysR_HTH_N"/>
</dbReference>
<gene>
    <name evidence="7" type="ORF">K5P26_12900</name>
</gene>
<keyword evidence="8" id="KW-1185">Reference proteome</keyword>
<feature type="compositionally biased region" description="Low complexity" evidence="5">
    <location>
        <begin position="301"/>
        <end position="314"/>
    </location>
</feature>
<dbReference type="Pfam" id="PF00126">
    <property type="entry name" value="HTH_1"/>
    <property type="match status" value="1"/>
</dbReference>
<evidence type="ECO:0000313" key="7">
    <source>
        <dbReference type="EMBL" id="MBY4638040.1"/>
    </source>
</evidence>
<dbReference type="PROSITE" id="PS50931">
    <property type="entry name" value="HTH_LYSR"/>
    <property type="match status" value="1"/>
</dbReference>
<sequence length="328" mass="36304">MNYRWDDVAVFLALLRERTTGRAAACLGCSQPTVVRRIAALEAASGLTLFDRSAAGFIPTEAAMQLAAVAERMERAAQDLDGEISDLRGDTAQAVRLTLLDHFERLFVPILCAYRDHWPDVRVDMFASDRIYDLARGEADIAVRGRLNAEDDALVSRRLPDCAWTLYAPADMPDDRRPSGWHDLDSHIVALPDQILSRLPIFLRLAEATARSGRTMRCNNYNSLRSTVITARAITALPLTVGDHDPLLVRCFAPPPEFDVPIYLIGRRASLRRPFVRDLFERIDAYFAEHPEFLTGHRRTGPSASSTAGPAAATQRASVDTSNPDCSA</sequence>
<organism evidence="7 8">
    <name type="scientific">Sphingopyxis jiangsuensis</name>
    <dbReference type="NCBI Taxonomy" id="2871171"/>
    <lineage>
        <taxon>Bacteria</taxon>
        <taxon>Pseudomonadati</taxon>
        <taxon>Pseudomonadota</taxon>
        <taxon>Alphaproteobacteria</taxon>
        <taxon>Sphingomonadales</taxon>
        <taxon>Sphingomonadaceae</taxon>
        <taxon>Sphingopyxis</taxon>
    </lineage>
</organism>
<proteinExistence type="inferred from homology"/>
<protein>
    <submittedName>
        <fullName evidence="7">LysR family transcriptional regulator</fullName>
    </submittedName>
</protein>
<dbReference type="RefSeq" id="WP_222137091.1">
    <property type="nucleotide sequence ID" value="NZ_JAILXK010000002.1"/>
</dbReference>
<dbReference type="Gene3D" id="1.10.10.10">
    <property type="entry name" value="Winged helix-like DNA-binding domain superfamily/Winged helix DNA-binding domain"/>
    <property type="match status" value="1"/>
</dbReference>
<dbReference type="Gene3D" id="3.40.190.10">
    <property type="entry name" value="Periplasmic binding protein-like II"/>
    <property type="match status" value="2"/>
</dbReference>
<evidence type="ECO:0000313" key="8">
    <source>
        <dbReference type="Proteomes" id="UP001166571"/>
    </source>
</evidence>
<dbReference type="SUPFAM" id="SSF46785">
    <property type="entry name" value="Winged helix' DNA-binding domain"/>
    <property type="match status" value="1"/>
</dbReference>
<evidence type="ECO:0000256" key="4">
    <source>
        <dbReference type="ARBA" id="ARBA00023163"/>
    </source>
</evidence>
<name>A0ABS7MGA4_9SPHN</name>
<dbReference type="PANTHER" id="PTHR30126">
    <property type="entry name" value="HTH-TYPE TRANSCRIPTIONAL REGULATOR"/>
    <property type="match status" value="1"/>
</dbReference>
<dbReference type="InterPro" id="IPR036388">
    <property type="entry name" value="WH-like_DNA-bd_sf"/>
</dbReference>